<dbReference type="InterPro" id="IPR011009">
    <property type="entry name" value="Kinase-like_dom_sf"/>
</dbReference>
<dbReference type="EMBL" id="GBHO01007498">
    <property type="protein sequence ID" value="JAG36106.1"/>
    <property type="molecule type" value="Transcribed_RNA"/>
</dbReference>
<dbReference type="Gene3D" id="1.10.510.10">
    <property type="entry name" value="Transferase(Phosphotransferase) domain 1"/>
    <property type="match status" value="1"/>
</dbReference>
<evidence type="ECO:0000313" key="11">
    <source>
        <dbReference type="EMBL" id="JAG36108.1"/>
    </source>
</evidence>
<evidence type="ECO:0000313" key="9">
    <source>
        <dbReference type="EMBL" id="JAG36106.1"/>
    </source>
</evidence>
<gene>
    <name evidence="9" type="primary">zyg-1_3</name>
    <name evidence="13" type="synonym">zyg-1</name>
    <name evidence="8" type="synonym">zyg-1_0</name>
    <name evidence="10" type="synonym">zyg-1_1</name>
    <name evidence="12" type="synonym">zyg-1_2</name>
    <name evidence="11" type="synonym">zyg-1_4</name>
    <name evidence="8" type="ORF">CM83_35288</name>
    <name evidence="10" type="ORF">CM83_35289</name>
    <name evidence="9" type="ORF">CM83_35290</name>
    <name evidence="12" type="ORF">CM83_35291</name>
    <name evidence="11" type="ORF">CM83_35292</name>
    <name evidence="13" type="ORF">g.99438</name>
</gene>
<reference evidence="9" key="2">
    <citation type="submission" date="2014-07" db="EMBL/GenBank/DDBJ databases">
        <authorList>
            <person name="Hull J."/>
        </authorList>
    </citation>
    <scope>NUCLEOTIDE SEQUENCE</scope>
</reference>
<dbReference type="GO" id="GO:0005524">
    <property type="term" value="F:ATP binding"/>
    <property type="evidence" value="ECO:0007669"/>
    <property type="project" value="UniProtKB-KW"/>
</dbReference>
<dbReference type="EMBL" id="GBHO01007496">
    <property type="protein sequence ID" value="JAG36108.1"/>
    <property type="molecule type" value="Transcribed_RNA"/>
</dbReference>
<evidence type="ECO:0000313" key="13">
    <source>
        <dbReference type="EMBL" id="JAQ01709.1"/>
    </source>
</evidence>
<sequence>MELCQRTLKHYLDERHAVDRIENLVIFLQIVSALRYMHRMHLLHRDIKSNNIFIDYRCQLVPPNTLRSDDDSDSDENDIGNDDEEGNKRKNGLLDVVHSSFDKTNLVHRYNHRNKSPTLNRVEPCDTMPITFSDDLSE</sequence>
<organism evidence="9">
    <name type="scientific">Lygus hesperus</name>
    <name type="common">Western plant bug</name>
    <dbReference type="NCBI Taxonomy" id="30085"/>
    <lineage>
        <taxon>Eukaryota</taxon>
        <taxon>Metazoa</taxon>
        <taxon>Ecdysozoa</taxon>
        <taxon>Arthropoda</taxon>
        <taxon>Hexapoda</taxon>
        <taxon>Insecta</taxon>
        <taxon>Pterygota</taxon>
        <taxon>Neoptera</taxon>
        <taxon>Paraneoptera</taxon>
        <taxon>Hemiptera</taxon>
        <taxon>Heteroptera</taxon>
        <taxon>Panheteroptera</taxon>
        <taxon>Cimicomorpha</taxon>
        <taxon>Miridae</taxon>
        <taxon>Mirini</taxon>
        <taxon>Lygus</taxon>
    </lineage>
</organism>
<feature type="domain" description="Protein kinase" evidence="7">
    <location>
        <begin position="1"/>
        <end position="138"/>
    </location>
</feature>
<dbReference type="InterPro" id="IPR008271">
    <property type="entry name" value="Ser/Thr_kinase_AS"/>
</dbReference>
<accession>A0A0A9YWX9</accession>
<evidence type="ECO:0000313" key="12">
    <source>
        <dbReference type="EMBL" id="JAG36109.1"/>
    </source>
</evidence>
<evidence type="ECO:0000256" key="1">
    <source>
        <dbReference type="ARBA" id="ARBA00022679"/>
    </source>
</evidence>
<comment type="similarity">
    <text evidence="5">Belongs to the protein kinase superfamily. Ser/Thr protein kinase family. GCN2 subfamily.</text>
</comment>
<keyword evidence="3 9" id="KW-0418">Kinase</keyword>
<dbReference type="EMBL" id="GBHO01007499">
    <property type="protein sequence ID" value="JAG36105.1"/>
    <property type="molecule type" value="Transcribed_RNA"/>
</dbReference>
<dbReference type="InterPro" id="IPR000719">
    <property type="entry name" value="Prot_kinase_dom"/>
</dbReference>
<dbReference type="GO" id="GO:0005737">
    <property type="term" value="C:cytoplasm"/>
    <property type="evidence" value="ECO:0007669"/>
    <property type="project" value="TreeGrafter"/>
</dbReference>
<evidence type="ECO:0000256" key="5">
    <source>
        <dbReference type="ARBA" id="ARBA00037982"/>
    </source>
</evidence>
<feature type="compositionally biased region" description="Acidic residues" evidence="6">
    <location>
        <begin position="70"/>
        <end position="85"/>
    </location>
</feature>
<dbReference type="PANTHER" id="PTHR11042:SF189">
    <property type="entry name" value="PROTEIN KINASE DOMAIN-CONTAINING PROTEIN"/>
    <property type="match status" value="1"/>
</dbReference>
<reference evidence="13" key="3">
    <citation type="journal article" date="2016" name="Gigascience">
        <title>De novo construction of an expanded transcriptome assembly for the western tarnished plant bug, Lygus hesperus.</title>
        <authorList>
            <person name="Tassone E.E."/>
            <person name="Geib S.M."/>
            <person name="Hall B."/>
            <person name="Fabrick J.A."/>
            <person name="Brent C.S."/>
            <person name="Hull J.J."/>
        </authorList>
    </citation>
    <scope>NUCLEOTIDE SEQUENCE</scope>
</reference>
<dbReference type="SUPFAM" id="SSF56112">
    <property type="entry name" value="Protein kinase-like (PK-like)"/>
    <property type="match status" value="1"/>
</dbReference>
<evidence type="ECO:0000256" key="2">
    <source>
        <dbReference type="ARBA" id="ARBA00022741"/>
    </source>
</evidence>
<evidence type="ECO:0000313" key="10">
    <source>
        <dbReference type="EMBL" id="JAG36107.1"/>
    </source>
</evidence>
<dbReference type="EMBL" id="GBHO01007495">
    <property type="protein sequence ID" value="JAG36109.1"/>
    <property type="molecule type" value="Transcribed_RNA"/>
</dbReference>
<dbReference type="PROSITE" id="PS00108">
    <property type="entry name" value="PROTEIN_KINASE_ST"/>
    <property type="match status" value="1"/>
</dbReference>
<feature type="region of interest" description="Disordered" evidence="6">
    <location>
        <begin position="65"/>
        <end position="93"/>
    </location>
</feature>
<dbReference type="EMBL" id="GDHC01016920">
    <property type="protein sequence ID" value="JAQ01709.1"/>
    <property type="molecule type" value="Transcribed_RNA"/>
</dbReference>
<evidence type="ECO:0000256" key="4">
    <source>
        <dbReference type="ARBA" id="ARBA00022840"/>
    </source>
</evidence>
<dbReference type="InterPro" id="IPR050339">
    <property type="entry name" value="CC_SR_Kinase"/>
</dbReference>
<proteinExistence type="inferred from homology"/>
<name>A0A0A9YWX9_LYGHE</name>
<protein>
    <submittedName>
        <fullName evidence="9">Putative serine/threonine-protein kinase zyg-1</fullName>
    </submittedName>
</protein>
<reference evidence="9" key="1">
    <citation type="journal article" date="2014" name="PLoS ONE">
        <title>Transcriptome-Based Identification of ABC Transporters in the Western Tarnished Plant Bug Lygus hesperus.</title>
        <authorList>
            <person name="Hull J.J."/>
            <person name="Chaney K."/>
            <person name="Geib S.M."/>
            <person name="Fabrick J.A."/>
            <person name="Brent C.S."/>
            <person name="Walsh D."/>
            <person name="Lavine L.C."/>
        </authorList>
    </citation>
    <scope>NUCLEOTIDE SEQUENCE</scope>
</reference>
<evidence type="ECO:0000313" key="8">
    <source>
        <dbReference type="EMBL" id="JAG36105.1"/>
    </source>
</evidence>
<dbReference type="PROSITE" id="PS50011">
    <property type="entry name" value="PROTEIN_KINASE_DOM"/>
    <property type="match status" value="1"/>
</dbReference>
<dbReference type="AlphaFoldDB" id="A0A0A9YWX9"/>
<keyword evidence="2" id="KW-0547">Nucleotide-binding</keyword>
<dbReference type="PANTHER" id="PTHR11042">
    <property type="entry name" value="EUKARYOTIC TRANSLATION INITIATION FACTOR 2-ALPHA KINASE EIF2-ALPHA KINASE -RELATED"/>
    <property type="match status" value="1"/>
</dbReference>
<dbReference type="GO" id="GO:0005634">
    <property type="term" value="C:nucleus"/>
    <property type="evidence" value="ECO:0007669"/>
    <property type="project" value="TreeGrafter"/>
</dbReference>
<keyword evidence="4" id="KW-0067">ATP-binding</keyword>
<dbReference type="EMBL" id="GBHO01007497">
    <property type="protein sequence ID" value="JAG36107.1"/>
    <property type="molecule type" value="Transcribed_RNA"/>
</dbReference>
<evidence type="ECO:0000259" key="7">
    <source>
        <dbReference type="PROSITE" id="PS50011"/>
    </source>
</evidence>
<dbReference type="Pfam" id="PF00069">
    <property type="entry name" value="Pkinase"/>
    <property type="match status" value="1"/>
</dbReference>
<keyword evidence="1" id="KW-0808">Transferase</keyword>
<evidence type="ECO:0000256" key="3">
    <source>
        <dbReference type="ARBA" id="ARBA00022777"/>
    </source>
</evidence>
<dbReference type="GO" id="GO:0004672">
    <property type="term" value="F:protein kinase activity"/>
    <property type="evidence" value="ECO:0007669"/>
    <property type="project" value="InterPro"/>
</dbReference>
<evidence type="ECO:0000256" key="6">
    <source>
        <dbReference type="SAM" id="MobiDB-lite"/>
    </source>
</evidence>